<name>A0AA36BJ83_OCTVU</name>
<evidence type="ECO:0000313" key="2">
    <source>
        <dbReference type="Proteomes" id="UP001162480"/>
    </source>
</evidence>
<accession>A0AA36BJ83</accession>
<sequence length="96" mass="11017">MPAKSCPEHIKGGEIDKERYRRLKELFGEDVNTLGKEIEFEELPKVVEYEKLIPLITDPMFTSDVAEQKIGNIIYLFPVETNPFDEPTSVHHSIAN</sequence>
<gene>
    <name evidence="1" type="ORF">OCTVUL_1B001786</name>
</gene>
<keyword evidence="2" id="KW-1185">Reference proteome</keyword>
<dbReference type="AlphaFoldDB" id="A0AA36BJ83"/>
<dbReference type="Proteomes" id="UP001162480">
    <property type="component" value="Chromosome 16"/>
</dbReference>
<evidence type="ECO:0000313" key="1">
    <source>
        <dbReference type="EMBL" id="CAI9734712.1"/>
    </source>
</evidence>
<dbReference type="EMBL" id="OX597829">
    <property type="protein sequence ID" value="CAI9734712.1"/>
    <property type="molecule type" value="Genomic_DNA"/>
</dbReference>
<proteinExistence type="predicted"/>
<organism evidence="1 2">
    <name type="scientific">Octopus vulgaris</name>
    <name type="common">Common octopus</name>
    <dbReference type="NCBI Taxonomy" id="6645"/>
    <lineage>
        <taxon>Eukaryota</taxon>
        <taxon>Metazoa</taxon>
        <taxon>Spiralia</taxon>
        <taxon>Lophotrochozoa</taxon>
        <taxon>Mollusca</taxon>
        <taxon>Cephalopoda</taxon>
        <taxon>Coleoidea</taxon>
        <taxon>Octopodiformes</taxon>
        <taxon>Octopoda</taxon>
        <taxon>Incirrata</taxon>
        <taxon>Octopodidae</taxon>
        <taxon>Octopus</taxon>
    </lineage>
</organism>
<protein>
    <submittedName>
        <fullName evidence="1">Uncharacterized protein</fullName>
    </submittedName>
</protein>
<reference evidence="1" key="1">
    <citation type="submission" date="2023-08" db="EMBL/GenBank/DDBJ databases">
        <authorList>
            <person name="Alioto T."/>
            <person name="Alioto T."/>
            <person name="Gomez Garrido J."/>
        </authorList>
    </citation>
    <scope>NUCLEOTIDE SEQUENCE</scope>
</reference>